<feature type="region of interest" description="Disordered" evidence="1">
    <location>
        <begin position="16"/>
        <end position="36"/>
    </location>
</feature>
<dbReference type="AlphaFoldDB" id="A0A4Z2H1C2"/>
<feature type="compositionally biased region" description="Polar residues" evidence="1">
    <location>
        <begin position="97"/>
        <end position="113"/>
    </location>
</feature>
<evidence type="ECO:0000313" key="2">
    <source>
        <dbReference type="EMBL" id="TNN58883.1"/>
    </source>
</evidence>
<gene>
    <name evidence="2" type="ORF">EYF80_030893</name>
</gene>
<feature type="region of interest" description="Disordered" evidence="1">
    <location>
        <begin position="89"/>
        <end position="113"/>
    </location>
</feature>
<sequence>MRSRWADVVVRVGSAAQEGADAGAAAADQEQSQEDVDDGVFGVTLSSRELSGRPTICLNSPAINQQKKKKDVNEFQAAQIGWSGLAVPSSGVWAQGRQESPDSTSPKTPATIR</sequence>
<reference evidence="2 3" key="1">
    <citation type="submission" date="2019-03" db="EMBL/GenBank/DDBJ databases">
        <title>First draft genome of Liparis tanakae, snailfish: a comprehensive survey of snailfish specific genes.</title>
        <authorList>
            <person name="Kim W."/>
            <person name="Song I."/>
            <person name="Jeong J.-H."/>
            <person name="Kim D."/>
            <person name="Kim S."/>
            <person name="Ryu S."/>
            <person name="Song J.Y."/>
            <person name="Lee S.K."/>
        </authorList>
    </citation>
    <scope>NUCLEOTIDE SEQUENCE [LARGE SCALE GENOMIC DNA]</scope>
    <source>
        <tissue evidence="2">Muscle</tissue>
    </source>
</reference>
<organism evidence="2 3">
    <name type="scientific">Liparis tanakae</name>
    <name type="common">Tanaka's snailfish</name>
    <dbReference type="NCBI Taxonomy" id="230148"/>
    <lineage>
        <taxon>Eukaryota</taxon>
        <taxon>Metazoa</taxon>
        <taxon>Chordata</taxon>
        <taxon>Craniata</taxon>
        <taxon>Vertebrata</taxon>
        <taxon>Euteleostomi</taxon>
        <taxon>Actinopterygii</taxon>
        <taxon>Neopterygii</taxon>
        <taxon>Teleostei</taxon>
        <taxon>Neoteleostei</taxon>
        <taxon>Acanthomorphata</taxon>
        <taxon>Eupercaria</taxon>
        <taxon>Perciformes</taxon>
        <taxon>Cottioidei</taxon>
        <taxon>Cottales</taxon>
        <taxon>Liparidae</taxon>
        <taxon>Liparis</taxon>
    </lineage>
</organism>
<comment type="caution">
    <text evidence="2">The sequence shown here is derived from an EMBL/GenBank/DDBJ whole genome shotgun (WGS) entry which is preliminary data.</text>
</comment>
<evidence type="ECO:0000313" key="3">
    <source>
        <dbReference type="Proteomes" id="UP000314294"/>
    </source>
</evidence>
<protein>
    <submittedName>
        <fullName evidence="2">Uncharacterized protein</fullName>
    </submittedName>
</protein>
<name>A0A4Z2H1C2_9TELE</name>
<keyword evidence="3" id="KW-1185">Reference proteome</keyword>
<dbReference type="EMBL" id="SRLO01000368">
    <property type="protein sequence ID" value="TNN58883.1"/>
    <property type="molecule type" value="Genomic_DNA"/>
</dbReference>
<dbReference type="Proteomes" id="UP000314294">
    <property type="component" value="Unassembled WGS sequence"/>
</dbReference>
<proteinExistence type="predicted"/>
<accession>A0A4Z2H1C2</accession>
<feature type="compositionally biased region" description="Low complexity" evidence="1">
    <location>
        <begin position="16"/>
        <end position="30"/>
    </location>
</feature>
<evidence type="ECO:0000256" key="1">
    <source>
        <dbReference type="SAM" id="MobiDB-lite"/>
    </source>
</evidence>